<dbReference type="GO" id="GO:0035859">
    <property type="term" value="C:Seh1-associated complex"/>
    <property type="evidence" value="ECO:0007669"/>
    <property type="project" value="TreeGrafter"/>
</dbReference>
<dbReference type="PANTHER" id="PTHR11024">
    <property type="entry name" value="NUCLEAR PORE COMPLEX PROTEIN SEC13 / SEH1 FAMILY MEMBER"/>
    <property type="match status" value="1"/>
</dbReference>
<comment type="caution">
    <text evidence="13">The sequence shown here is derived from an EMBL/GenBank/DDBJ whole genome shotgun (WGS) entry which is preliminary data.</text>
</comment>
<keyword evidence="6" id="KW-0509">mRNA transport</keyword>
<gene>
    <name evidence="13" type="ORF">OGATHE_006126</name>
</gene>
<dbReference type="GO" id="GO:0051028">
    <property type="term" value="P:mRNA transport"/>
    <property type="evidence" value="ECO:0007669"/>
    <property type="project" value="UniProtKB-KW"/>
</dbReference>
<organism evidence="13 14">
    <name type="scientific">Ogataea polymorpha</name>
    <dbReference type="NCBI Taxonomy" id="460523"/>
    <lineage>
        <taxon>Eukaryota</taxon>
        <taxon>Fungi</taxon>
        <taxon>Dikarya</taxon>
        <taxon>Ascomycota</taxon>
        <taxon>Saccharomycotina</taxon>
        <taxon>Pichiomycetes</taxon>
        <taxon>Pichiales</taxon>
        <taxon>Pichiaceae</taxon>
        <taxon>Ogataea</taxon>
    </lineage>
</organism>
<dbReference type="AlphaFoldDB" id="A0A9P8NTT0"/>
<dbReference type="GO" id="GO:0005198">
    <property type="term" value="F:structural molecule activity"/>
    <property type="evidence" value="ECO:0007669"/>
    <property type="project" value="InterPro"/>
</dbReference>
<comment type="subcellular location">
    <subcellularLocation>
        <location evidence="11">Endomembrane system</location>
        <topology evidence="11">Peripheral membrane protein</topology>
        <orientation evidence="11">Cytoplasmic side</orientation>
    </subcellularLocation>
    <subcellularLocation>
        <location evidence="1">Nucleus</location>
        <location evidence="1">Nuclear pore complex</location>
    </subcellularLocation>
</comment>
<feature type="repeat" description="WD" evidence="12">
    <location>
        <begin position="9"/>
        <end position="50"/>
    </location>
</feature>
<evidence type="ECO:0000313" key="13">
    <source>
        <dbReference type="EMBL" id="KAH3659242.1"/>
    </source>
</evidence>
<dbReference type="GO" id="GO:0031080">
    <property type="term" value="C:nuclear pore outer ring"/>
    <property type="evidence" value="ECO:0007669"/>
    <property type="project" value="TreeGrafter"/>
</dbReference>
<evidence type="ECO:0000313" key="14">
    <source>
        <dbReference type="Proteomes" id="UP000788993"/>
    </source>
</evidence>
<evidence type="ECO:0000256" key="6">
    <source>
        <dbReference type="ARBA" id="ARBA00022816"/>
    </source>
</evidence>
<evidence type="ECO:0000256" key="8">
    <source>
        <dbReference type="ARBA" id="ARBA00023010"/>
    </source>
</evidence>
<keyword evidence="8" id="KW-0811">Translocation</keyword>
<evidence type="ECO:0000256" key="5">
    <source>
        <dbReference type="ARBA" id="ARBA00022737"/>
    </source>
</evidence>
<dbReference type="SMART" id="SM00320">
    <property type="entry name" value="WD40"/>
    <property type="match status" value="5"/>
</dbReference>
<evidence type="ECO:0000256" key="12">
    <source>
        <dbReference type="PROSITE-ProRule" id="PRU00221"/>
    </source>
</evidence>
<dbReference type="EMBL" id="JAEUBD010001540">
    <property type="protein sequence ID" value="KAH3659242.1"/>
    <property type="molecule type" value="Genomic_DNA"/>
</dbReference>
<keyword evidence="3" id="KW-0813">Transport</keyword>
<name>A0A9P8NTT0_9ASCO</name>
<dbReference type="PROSITE" id="PS50082">
    <property type="entry name" value="WD_REPEATS_2"/>
    <property type="match status" value="3"/>
</dbReference>
<proteinExistence type="inferred from homology"/>
<evidence type="ECO:0000256" key="9">
    <source>
        <dbReference type="ARBA" id="ARBA00023132"/>
    </source>
</evidence>
<evidence type="ECO:0000256" key="7">
    <source>
        <dbReference type="ARBA" id="ARBA00022927"/>
    </source>
</evidence>
<accession>A0A9P8NTT0</accession>
<dbReference type="InterPro" id="IPR015943">
    <property type="entry name" value="WD40/YVTN_repeat-like_dom_sf"/>
</dbReference>
<keyword evidence="4 12" id="KW-0853">WD repeat</keyword>
<dbReference type="GO" id="GO:1904263">
    <property type="term" value="P:positive regulation of TORC1 signaling"/>
    <property type="evidence" value="ECO:0007669"/>
    <property type="project" value="TreeGrafter"/>
</dbReference>
<keyword evidence="7" id="KW-0653">Protein transport</keyword>
<dbReference type="SUPFAM" id="SSF50978">
    <property type="entry name" value="WD40 repeat-like"/>
    <property type="match status" value="1"/>
</dbReference>
<dbReference type="Pfam" id="PF00400">
    <property type="entry name" value="WD40"/>
    <property type="match status" value="3"/>
</dbReference>
<evidence type="ECO:0000256" key="2">
    <source>
        <dbReference type="ARBA" id="ARBA00010102"/>
    </source>
</evidence>
<evidence type="ECO:0000256" key="10">
    <source>
        <dbReference type="ARBA" id="ARBA00023242"/>
    </source>
</evidence>
<dbReference type="InterPro" id="IPR036322">
    <property type="entry name" value="WD40_repeat_dom_sf"/>
</dbReference>
<dbReference type="FunFam" id="2.130.10.10:FF:000578">
    <property type="entry name" value="Nucleoporin seh1"/>
    <property type="match status" value="1"/>
</dbReference>
<evidence type="ECO:0000256" key="11">
    <source>
        <dbReference type="ARBA" id="ARBA00029433"/>
    </source>
</evidence>
<feature type="repeat" description="WD" evidence="12">
    <location>
        <begin position="55"/>
        <end position="89"/>
    </location>
</feature>
<dbReference type="InterPro" id="IPR037363">
    <property type="entry name" value="Sec13/Seh1_fam"/>
</dbReference>
<dbReference type="GO" id="GO:0015031">
    <property type="term" value="P:protein transport"/>
    <property type="evidence" value="ECO:0007669"/>
    <property type="project" value="UniProtKB-KW"/>
</dbReference>
<dbReference type="Proteomes" id="UP000788993">
    <property type="component" value="Unassembled WGS sequence"/>
</dbReference>
<keyword evidence="5" id="KW-0677">Repeat</keyword>
<keyword evidence="9" id="KW-0906">Nuclear pore complex</keyword>
<dbReference type="PANTHER" id="PTHR11024:SF3">
    <property type="entry name" value="NUCLEOPORIN SEH1"/>
    <property type="match status" value="1"/>
</dbReference>
<feature type="repeat" description="WD" evidence="12">
    <location>
        <begin position="266"/>
        <end position="298"/>
    </location>
</feature>
<dbReference type="GO" id="GO:0034198">
    <property type="term" value="P:cellular response to amino acid starvation"/>
    <property type="evidence" value="ECO:0007669"/>
    <property type="project" value="TreeGrafter"/>
</dbReference>
<keyword evidence="14" id="KW-1185">Reference proteome</keyword>
<evidence type="ECO:0000256" key="3">
    <source>
        <dbReference type="ARBA" id="ARBA00022448"/>
    </source>
</evidence>
<comment type="similarity">
    <text evidence="2">Belongs to the WD repeat SEC13 family.</text>
</comment>
<dbReference type="Gene3D" id="2.130.10.10">
    <property type="entry name" value="YVTN repeat-like/Quinoprotein amine dehydrogenase"/>
    <property type="match status" value="1"/>
</dbReference>
<evidence type="ECO:0000256" key="1">
    <source>
        <dbReference type="ARBA" id="ARBA00004567"/>
    </source>
</evidence>
<protein>
    <submittedName>
        <fullName evidence="13">Uncharacterized protein</fullName>
    </submittedName>
</protein>
<keyword evidence="10" id="KW-0539">Nucleus</keyword>
<sequence>MKDTVKPFLTQHEDLVLDVQYDYYGRQLATCSADQHLKVFDLDTESSSWILNDSWKAHDSTIVKVDFANPEFGHLLLSISYDRTLKIWEERFEEPAGSGRRWRRLCTIADSHGPLYDACFMPSHLGLGVGTIGSDGKLRIYCSLDPANLKSWTLVHEINVLNSSVASHLQSDFSLSWCPSRFSAEKLVVSALDQAYIYYKDEADNKFHQGVVLPEHNGLIRSVSWAPSMGRSYHLIATACKDGFMRIFKLVEKRNNEFEIELLASFNDHRGEVWKVSWNLTGTIVSSCGDDGRVRLYKSNYANNFQCMSVISAQS</sequence>
<evidence type="ECO:0000256" key="4">
    <source>
        <dbReference type="ARBA" id="ARBA00022574"/>
    </source>
</evidence>
<reference evidence="13" key="2">
    <citation type="submission" date="2021-01" db="EMBL/GenBank/DDBJ databases">
        <authorList>
            <person name="Schikora-Tamarit M.A."/>
        </authorList>
    </citation>
    <scope>NUCLEOTIDE SEQUENCE</scope>
    <source>
        <strain evidence="13">NCAIM Y.01608</strain>
    </source>
</reference>
<dbReference type="InterPro" id="IPR001680">
    <property type="entry name" value="WD40_rpt"/>
</dbReference>
<reference evidence="13" key="1">
    <citation type="journal article" date="2021" name="Open Biol.">
        <title>Shared evolutionary footprints suggest mitochondrial oxidative damage underlies multiple complex I losses in fungi.</title>
        <authorList>
            <person name="Schikora-Tamarit M.A."/>
            <person name="Marcet-Houben M."/>
            <person name="Nosek J."/>
            <person name="Gabaldon T."/>
        </authorList>
    </citation>
    <scope>NUCLEOTIDE SEQUENCE</scope>
    <source>
        <strain evidence="13">NCAIM Y.01608</strain>
    </source>
</reference>